<feature type="binding site" evidence="10">
    <location>
        <position position="21"/>
    </location>
    <ligand>
        <name>Zn(2+)</name>
        <dbReference type="ChEBI" id="CHEBI:29105"/>
    </ligand>
</feature>
<dbReference type="PIRSF" id="PIRSF006113">
    <property type="entry name" value="PTP_synth"/>
    <property type="match status" value="1"/>
</dbReference>
<dbReference type="PANTHER" id="PTHR12589">
    <property type="entry name" value="PYRUVOYL TETRAHYDROBIOPTERIN SYNTHASE"/>
    <property type="match status" value="1"/>
</dbReference>
<organism evidence="11 12">
    <name type="scientific">Mariniblastus fucicola</name>
    <dbReference type="NCBI Taxonomy" id="980251"/>
    <lineage>
        <taxon>Bacteria</taxon>
        <taxon>Pseudomonadati</taxon>
        <taxon>Planctomycetota</taxon>
        <taxon>Planctomycetia</taxon>
        <taxon>Pirellulales</taxon>
        <taxon>Pirellulaceae</taxon>
        <taxon>Mariniblastus</taxon>
    </lineage>
</organism>
<evidence type="ECO:0000256" key="5">
    <source>
        <dbReference type="ARBA" id="ARBA00022723"/>
    </source>
</evidence>
<dbReference type="AlphaFoldDB" id="A0A5B9PE71"/>
<comment type="pathway">
    <text evidence="1">Purine metabolism; 7-cyano-7-deazaguanine biosynthesis.</text>
</comment>
<dbReference type="Gene3D" id="3.30.479.10">
    <property type="entry name" value="6-pyruvoyl tetrahydropterin synthase/QueD"/>
    <property type="match status" value="1"/>
</dbReference>
<feature type="binding site" evidence="10">
    <location>
        <position position="36"/>
    </location>
    <ligand>
        <name>Zn(2+)</name>
        <dbReference type="ChEBI" id="CHEBI:29105"/>
    </ligand>
</feature>
<evidence type="ECO:0000256" key="9">
    <source>
        <dbReference type="ARBA" id="ARBA00048807"/>
    </source>
</evidence>
<keyword evidence="5 10" id="KW-0479">Metal-binding</keyword>
<dbReference type="OrthoDB" id="9804698at2"/>
<evidence type="ECO:0000256" key="6">
    <source>
        <dbReference type="ARBA" id="ARBA00022833"/>
    </source>
</evidence>
<dbReference type="EC" id="4.1.2.50" evidence="3"/>
<dbReference type="STRING" id="980251.GCA_001642875_02680"/>
<evidence type="ECO:0000256" key="4">
    <source>
        <dbReference type="ARBA" id="ARBA00018141"/>
    </source>
</evidence>
<dbReference type="InterPro" id="IPR038418">
    <property type="entry name" value="6-PTP_synth/QueD_sf"/>
</dbReference>
<evidence type="ECO:0000313" key="12">
    <source>
        <dbReference type="Proteomes" id="UP000322214"/>
    </source>
</evidence>
<dbReference type="UniPathway" id="UPA00391"/>
<evidence type="ECO:0000256" key="7">
    <source>
        <dbReference type="ARBA" id="ARBA00023239"/>
    </source>
</evidence>
<sequence>MTSDVFEVSLEKESLVFSSAHFITFNGNVCERLHGHNYRCKCRVIGTLDENGYVIDFIALRDTLQRIVGELDHHVLLPINHPTISVEKKDAEVIARFEEKRWVFPEEDCVLLPIANTTAELLAMWIADQLIARLDAKTKATLDKVVVSVDENHGQWASAESSI</sequence>
<dbReference type="GO" id="GO:0046872">
    <property type="term" value="F:metal ion binding"/>
    <property type="evidence" value="ECO:0007669"/>
    <property type="project" value="UniProtKB-KW"/>
</dbReference>
<evidence type="ECO:0000256" key="10">
    <source>
        <dbReference type="PIRSR" id="PIRSR006113-2"/>
    </source>
</evidence>
<feature type="binding site" evidence="10">
    <location>
        <position position="34"/>
    </location>
    <ligand>
        <name>Zn(2+)</name>
        <dbReference type="ChEBI" id="CHEBI:29105"/>
    </ligand>
</feature>
<comment type="catalytic activity">
    <reaction evidence="9">
        <text>7,8-dihydroneopterin 3'-triphosphate + H2O = 6-carboxy-5,6,7,8-tetrahydropterin + triphosphate + acetaldehyde + 2 H(+)</text>
        <dbReference type="Rhea" id="RHEA:27966"/>
        <dbReference type="ChEBI" id="CHEBI:15343"/>
        <dbReference type="ChEBI" id="CHEBI:15377"/>
        <dbReference type="ChEBI" id="CHEBI:15378"/>
        <dbReference type="ChEBI" id="CHEBI:18036"/>
        <dbReference type="ChEBI" id="CHEBI:58462"/>
        <dbReference type="ChEBI" id="CHEBI:61032"/>
        <dbReference type="EC" id="4.1.2.50"/>
    </reaction>
</comment>
<dbReference type="InterPro" id="IPR007115">
    <property type="entry name" value="6-PTP_synth/QueD"/>
</dbReference>
<dbReference type="Proteomes" id="UP000322214">
    <property type="component" value="Chromosome"/>
</dbReference>
<evidence type="ECO:0000256" key="3">
    <source>
        <dbReference type="ARBA" id="ARBA00012982"/>
    </source>
</evidence>
<dbReference type="PANTHER" id="PTHR12589:SF7">
    <property type="entry name" value="6-PYRUVOYL TETRAHYDROBIOPTERIN SYNTHASE"/>
    <property type="match status" value="1"/>
</dbReference>
<evidence type="ECO:0000313" key="11">
    <source>
        <dbReference type="EMBL" id="QEG23495.1"/>
    </source>
</evidence>
<name>A0A5B9PE71_9BACT</name>
<dbReference type="GO" id="GO:0070497">
    <property type="term" value="F:6-carboxytetrahydropterin synthase activity"/>
    <property type="evidence" value="ECO:0007669"/>
    <property type="project" value="UniProtKB-EC"/>
</dbReference>
<comment type="cofactor">
    <cofactor evidence="10">
        <name>Zn(2+)</name>
        <dbReference type="ChEBI" id="CHEBI:29105"/>
    </cofactor>
    <text evidence="10">Binds 1 zinc ion per subunit.</text>
</comment>
<dbReference type="SUPFAM" id="SSF55620">
    <property type="entry name" value="Tetrahydrobiopterin biosynthesis enzymes-like"/>
    <property type="match status" value="1"/>
</dbReference>
<evidence type="ECO:0000256" key="1">
    <source>
        <dbReference type="ARBA" id="ARBA00005061"/>
    </source>
</evidence>
<dbReference type="RefSeq" id="WP_075082022.1">
    <property type="nucleotide sequence ID" value="NZ_CP042912.1"/>
</dbReference>
<comment type="similarity">
    <text evidence="2">Belongs to the PTPS family. QueD subfamily.</text>
</comment>
<evidence type="ECO:0000256" key="2">
    <source>
        <dbReference type="ARBA" id="ARBA00008900"/>
    </source>
</evidence>
<keyword evidence="12" id="KW-1185">Reference proteome</keyword>
<evidence type="ECO:0000256" key="8">
    <source>
        <dbReference type="ARBA" id="ARBA00031449"/>
    </source>
</evidence>
<gene>
    <name evidence="11" type="primary">queD_2</name>
    <name evidence="11" type="ORF">MFFC18_33940</name>
</gene>
<accession>A0A5B9PE71</accession>
<keyword evidence="7 11" id="KW-0456">Lyase</keyword>
<dbReference type="EMBL" id="CP042912">
    <property type="protein sequence ID" value="QEG23495.1"/>
    <property type="molecule type" value="Genomic_DNA"/>
</dbReference>
<keyword evidence="6 10" id="KW-0862">Zinc</keyword>
<reference evidence="11 12" key="1">
    <citation type="submission" date="2019-08" db="EMBL/GenBank/DDBJ databases">
        <title>Deep-cultivation of Planctomycetes and their phenomic and genomic characterization uncovers novel biology.</title>
        <authorList>
            <person name="Wiegand S."/>
            <person name="Jogler M."/>
            <person name="Boedeker C."/>
            <person name="Pinto D."/>
            <person name="Vollmers J."/>
            <person name="Rivas-Marin E."/>
            <person name="Kohn T."/>
            <person name="Peeters S.H."/>
            <person name="Heuer A."/>
            <person name="Rast P."/>
            <person name="Oberbeckmann S."/>
            <person name="Bunk B."/>
            <person name="Jeske O."/>
            <person name="Meyerdierks A."/>
            <person name="Storesund J.E."/>
            <person name="Kallscheuer N."/>
            <person name="Luecker S."/>
            <person name="Lage O.M."/>
            <person name="Pohl T."/>
            <person name="Merkel B.J."/>
            <person name="Hornburger P."/>
            <person name="Mueller R.-W."/>
            <person name="Bruemmer F."/>
            <person name="Labrenz M."/>
            <person name="Spormann A.M."/>
            <person name="Op den Camp H."/>
            <person name="Overmann J."/>
            <person name="Amann R."/>
            <person name="Jetten M.S.M."/>
            <person name="Mascher T."/>
            <person name="Medema M.H."/>
            <person name="Devos D.P."/>
            <person name="Kaster A.-K."/>
            <person name="Ovreas L."/>
            <person name="Rohde M."/>
            <person name="Galperin M.Y."/>
            <person name="Jogler C."/>
        </authorList>
    </citation>
    <scope>NUCLEOTIDE SEQUENCE [LARGE SCALE GENOMIC DNA]</scope>
    <source>
        <strain evidence="11 12">FC18</strain>
    </source>
</reference>
<dbReference type="Pfam" id="PF01242">
    <property type="entry name" value="PTPS"/>
    <property type="match status" value="1"/>
</dbReference>
<dbReference type="KEGG" id="mff:MFFC18_33940"/>
<protein>
    <recommendedName>
        <fullName evidence="4">6-carboxy-5,6,7,8-tetrahydropterin synthase</fullName>
        <ecNumber evidence="3">4.1.2.50</ecNumber>
    </recommendedName>
    <alternativeName>
        <fullName evidence="8">Queuosine biosynthesis protein QueD</fullName>
    </alternativeName>
</protein>
<proteinExistence type="inferred from homology"/>